<gene>
    <name evidence="1" type="ORF">BIN_B_03492</name>
</gene>
<dbReference type="EMBL" id="LR589102">
    <property type="protein sequence ID" value="VTP00390.1"/>
    <property type="molecule type" value="Genomic_DNA"/>
</dbReference>
<organism evidence="1">
    <name type="scientific">Mycobacterium riyadhense</name>
    <dbReference type="NCBI Taxonomy" id="486698"/>
    <lineage>
        <taxon>Bacteria</taxon>
        <taxon>Bacillati</taxon>
        <taxon>Actinomycetota</taxon>
        <taxon>Actinomycetes</taxon>
        <taxon>Mycobacteriales</taxon>
        <taxon>Mycobacteriaceae</taxon>
        <taxon>Mycobacterium</taxon>
    </lineage>
</organism>
<reference evidence="1" key="1">
    <citation type="submission" date="2019-05" db="EMBL/GenBank/DDBJ databases">
        <authorList>
            <person name="Naeem R."/>
            <person name="Antony C."/>
            <person name="Guan Q."/>
        </authorList>
    </citation>
    <scope>NUCLEOTIDE SEQUENCE</scope>
    <source>
        <strain evidence="1">2</strain>
    </source>
</reference>
<name>A0A653ESM5_9MYCO</name>
<dbReference type="AlphaFoldDB" id="A0A653ESM5"/>
<accession>A0A653ESM5</accession>
<proteinExistence type="predicted"/>
<dbReference type="RefSeq" id="WP_204802346.1">
    <property type="nucleotide sequence ID" value="NZ_CAJMWM010000001.1"/>
</dbReference>
<protein>
    <submittedName>
        <fullName evidence="1">Uncharacterized protein</fullName>
    </submittedName>
</protein>
<evidence type="ECO:0000313" key="1">
    <source>
        <dbReference type="EMBL" id="VTP00390.1"/>
    </source>
</evidence>
<sequence>MASGSEALDVVGGALRAASGIVGGHAAQVASSVGSLSGSVELSGVAAAAVHAALGGYCGPFGQRLWSVSAALVVASGGFAAMEEANSAALAPVESVAVL</sequence>